<proteinExistence type="predicted"/>
<dbReference type="SUPFAM" id="SSF53335">
    <property type="entry name" value="S-adenosyl-L-methionine-dependent methyltransferases"/>
    <property type="match status" value="1"/>
</dbReference>
<keyword evidence="3" id="KW-1185">Reference proteome</keyword>
<keyword evidence="2" id="KW-0808">Transferase</keyword>
<dbReference type="Pfam" id="PF08241">
    <property type="entry name" value="Methyltransf_11"/>
    <property type="match status" value="1"/>
</dbReference>
<dbReference type="GO" id="GO:0008757">
    <property type="term" value="F:S-adenosylmethionine-dependent methyltransferase activity"/>
    <property type="evidence" value="ECO:0007669"/>
    <property type="project" value="InterPro"/>
</dbReference>
<organism evidence="2 3">
    <name type="scientific">Ferrimonas marina</name>
    <dbReference type="NCBI Taxonomy" id="299255"/>
    <lineage>
        <taxon>Bacteria</taxon>
        <taxon>Pseudomonadati</taxon>
        <taxon>Pseudomonadota</taxon>
        <taxon>Gammaproteobacteria</taxon>
        <taxon>Alteromonadales</taxon>
        <taxon>Ferrimonadaceae</taxon>
        <taxon>Ferrimonas</taxon>
    </lineage>
</organism>
<keyword evidence="2" id="KW-0489">Methyltransferase</keyword>
<name>A0A1M5YUB7_9GAMM</name>
<dbReference type="PANTHER" id="PTHR43861">
    <property type="entry name" value="TRANS-ACONITATE 2-METHYLTRANSFERASE-RELATED"/>
    <property type="match status" value="1"/>
</dbReference>
<feature type="domain" description="Methyltransferase type 11" evidence="1">
    <location>
        <begin position="40"/>
        <end position="128"/>
    </location>
</feature>
<accession>A0A1M5YUB7</accession>
<evidence type="ECO:0000259" key="1">
    <source>
        <dbReference type="Pfam" id="PF08241"/>
    </source>
</evidence>
<dbReference type="Proteomes" id="UP000184268">
    <property type="component" value="Unassembled WGS sequence"/>
</dbReference>
<dbReference type="STRING" id="299255.SAMN02745129_4466"/>
<dbReference type="RefSeq" id="WP_067664705.1">
    <property type="nucleotide sequence ID" value="NZ_FQXG01000008.1"/>
</dbReference>
<dbReference type="PANTHER" id="PTHR43861:SF1">
    <property type="entry name" value="TRANS-ACONITATE 2-METHYLTRANSFERASE"/>
    <property type="match status" value="1"/>
</dbReference>
<dbReference type="GO" id="GO:0032259">
    <property type="term" value="P:methylation"/>
    <property type="evidence" value="ECO:0007669"/>
    <property type="project" value="UniProtKB-KW"/>
</dbReference>
<reference evidence="2 3" key="1">
    <citation type="submission" date="2016-11" db="EMBL/GenBank/DDBJ databases">
        <authorList>
            <person name="Jaros S."/>
            <person name="Januszkiewicz K."/>
            <person name="Wedrychowicz H."/>
        </authorList>
    </citation>
    <scope>NUCLEOTIDE SEQUENCE [LARGE SCALE GENOMIC DNA]</scope>
    <source>
        <strain evidence="2 3">DSM 16917</strain>
    </source>
</reference>
<gene>
    <name evidence="2" type="ORF">SAMN02745129_4466</name>
</gene>
<dbReference type="EMBL" id="FQXG01000008">
    <property type="protein sequence ID" value="SHI15656.1"/>
    <property type="molecule type" value="Genomic_DNA"/>
</dbReference>
<dbReference type="InterPro" id="IPR029063">
    <property type="entry name" value="SAM-dependent_MTases_sf"/>
</dbReference>
<dbReference type="AlphaFoldDB" id="A0A1M5YUB7"/>
<dbReference type="Gene3D" id="3.40.50.150">
    <property type="entry name" value="Vaccinia Virus protein VP39"/>
    <property type="match status" value="1"/>
</dbReference>
<sequence>MMGVAQCFSGAAKHYDAHAQLQRRVGRALLQRAQPADWWLDLGAGTGFLTEQLPGEGNLALDLAPAMLSQGRARGRIQQALLADIQALPLQPGSVPAMAANLSLQWCSNLTATLAGMRQAARPGAQLLATVPVAGCFPELRPLVANGSLGCRHFLSIEAVARAAIEAGWQQVAVHAQQEVVHFEDPRALLAHFKGTGAHHLAERHPGLRGRSWWQGVQRVLEQHRQAEGLPLTWQLGLLEAKA</sequence>
<protein>
    <submittedName>
        <fullName evidence="2">Malonyl-CoA O-methyltransferase</fullName>
    </submittedName>
</protein>
<dbReference type="InterPro" id="IPR013216">
    <property type="entry name" value="Methyltransf_11"/>
</dbReference>
<evidence type="ECO:0000313" key="2">
    <source>
        <dbReference type="EMBL" id="SHI15656.1"/>
    </source>
</evidence>
<dbReference type="CDD" id="cd02440">
    <property type="entry name" value="AdoMet_MTases"/>
    <property type="match status" value="1"/>
</dbReference>
<evidence type="ECO:0000313" key="3">
    <source>
        <dbReference type="Proteomes" id="UP000184268"/>
    </source>
</evidence>
<dbReference type="OrthoDB" id="9760689at2"/>